<dbReference type="RefSeq" id="XP_038786929.1">
    <property type="nucleotide sequence ID" value="XM_038929979.1"/>
</dbReference>
<dbReference type="Pfam" id="PF14420">
    <property type="entry name" value="Clr5"/>
    <property type="match status" value="1"/>
</dbReference>
<gene>
    <name evidence="3" type="ORF">GT037_004932</name>
</gene>
<evidence type="ECO:0000259" key="2">
    <source>
        <dbReference type="Pfam" id="PF14420"/>
    </source>
</evidence>
<evidence type="ECO:0000313" key="3">
    <source>
        <dbReference type="EMBL" id="KAF7676720.1"/>
    </source>
</evidence>
<comment type="caution">
    <text evidence="3">The sequence shown here is derived from an EMBL/GenBank/DDBJ whole genome shotgun (WGS) entry which is preliminary data.</text>
</comment>
<dbReference type="PANTHER" id="PTHR38788:SF3">
    <property type="entry name" value="CLR5 DOMAIN-CONTAINING PROTEIN"/>
    <property type="match status" value="1"/>
</dbReference>
<evidence type="ECO:0000256" key="1">
    <source>
        <dbReference type="SAM" id="MobiDB-lite"/>
    </source>
</evidence>
<proteinExistence type="predicted"/>
<reference evidence="3" key="1">
    <citation type="submission" date="2020-01" db="EMBL/GenBank/DDBJ databases">
        <authorList>
            <person name="Feng Z.H.Z."/>
        </authorList>
    </citation>
    <scope>NUCLEOTIDE SEQUENCE</scope>
    <source>
        <strain evidence="3">CBS107.38</strain>
    </source>
</reference>
<name>A0A8H7EGA2_9PLEO</name>
<dbReference type="EMBL" id="JAAABM010000006">
    <property type="protein sequence ID" value="KAF7676720.1"/>
    <property type="molecule type" value="Genomic_DNA"/>
</dbReference>
<protein>
    <recommendedName>
        <fullName evidence="2">Clr5 domain-containing protein</fullName>
    </recommendedName>
</protein>
<feature type="region of interest" description="Disordered" evidence="1">
    <location>
        <begin position="160"/>
        <end position="238"/>
    </location>
</feature>
<reference evidence="3" key="2">
    <citation type="submission" date="2020-08" db="EMBL/GenBank/DDBJ databases">
        <title>Draft Genome Sequence of Cumin Blight Pathogen Alternaria burnsii.</title>
        <authorList>
            <person name="Feng Z."/>
        </authorList>
    </citation>
    <scope>NUCLEOTIDE SEQUENCE</scope>
    <source>
        <strain evidence="3">CBS107.38</strain>
    </source>
</reference>
<dbReference type="InterPro" id="IPR011990">
    <property type="entry name" value="TPR-like_helical_dom_sf"/>
</dbReference>
<accession>A0A8H7EGA2</accession>
<feature type="compositionally biased region" description="Polar residues" evidence="1">
    <location>
        <begin position="326"/>
        <end position="336"/>
    </location>
</feature>
<evidence type="ECO:0000313" key="4">
    <source>
        <dbReference type="Proteomes" id="UP000596902"/>
    </source>
</evidence>
<feature type="compositionally biased region" description="Polar residues" evidence="1">
    <location>
        <begin position="10"/>
        <end position="27"/>
    </location>
</feature>
<dbReference type="Proteomes" id="UP000596902">
    <property type="component" value="Unassembled WGS sequence"/>
</dbReference>
<organism evidence="3 4">
    <name type="scientific">Alternaria burnsii</name>
    <dbReference type="NCBI Taxonomy" id="1187904"/>
    <lineage>
        <taxon>Eukaryota</taxon>
        <taxon>Fungi</taxon>
        <taxon>Dikarya</taxon>
        <taxon>Ascomycota</taxon>
        <taxon>Pezizomycotina</taxon>
        <taxon>Dothideomycetes</taxon>
        <taxon>Pleosporomycetidae</taxon>
        <taxon>Pleosporales</taxon>
        <taxon>Pleosporineae</taxon>
        <taxon>Pleosporaceae</taxon>
        <taxon>Alternaria</taxon>
        <taxon>Alternaria sect. Alternaria</taxon>
    </lineage>
</organism>
<dbReference type="Gene3D" id="1.25.40.10">
    <property type="entry name" value="Tetratricopeptide repeat domain"/>
    <property type="match status" value="2"/>
</dbReference>
<dbReference type="Pfam" id="PF13374">
    <property type="entry name" value="TPR_10"/>
    <property type="match status" value="1"/>
</dbReference>
<feature type="region of interest" description="Disordered" evidence="1">
    <location>
        <begin position="325"/>
        <end position="352"/>
    </location>
</feature>
<keyword evidence="4" id="KW-1185">Reference proteome</keyword>
<feature type="region of interest" description="Disordered" evidence="1">
    <location>
        <begin position="1"/>
        <end position="29"/>
    </location>
</feature>
<feature type="domain" description="Clr5" evidence="2">
    <location>
        <begin position="35"/>
        <end position="88"/>
    </location>
</feature>
<dbReference type="GeneID" id="62203157"/>
<dbReference type="AlphaFoldDB" id="A0A8H7EGA2"/>
<dbReference type="SUPFAM" id="SSF48452">
    <property type="entry name" value="TPR-like"/>
    <property type="match status" value="2"/>
</dbReference>
<dbReference type="PANTHER" id="PTHR38788">
    <property type="entry name" value="CLR5 DOMAIN-CONTAINING PROTEIN"/>
    <property type="match status" value="1"/>
</dbReference>
<sequence>MLHSLPEPNSHGTLTQLLPVSQSSNYPGSKARQLSDAEWEALKPLLHTLYIKENRTLAATRKALLERYGLNLSQKQLTKRFHDWSFKKNVKQHETEAYLLEAEALRGEEEASINGVRITTAKYERWEKRARIDEKQKSTHTKNVVEAFDTPSSLTRSDLLSCTPSTDFPRTLRHEQSSDMLIVSPSKPLEDQVNSLTRCGSTEDHFSPSSAASSTEATDPGFSPSALLMGSSEPLGSPSDAHVNIGTVQEPEQHYILPIPLQSPDRDIDIVTRLFSALKMNHIDIPLHTPPTQAVAEVFTPANDTICLQELEAYSHEGRLVPWAGKQSTSQRTASPGSVGATRYHDEETHQQGTEISISYQYGSRKRTTTGALKYASVDVIFSSSRVVELDPFSLEVYPFPQDQGRRLEVQPTVTLYESTRMNLNDCIAKINKLESACLGSKTVATELRRRLADAYYNLGYYDEAEYQYNQILPVFEQNHGQNSWEYISTKICLSGSISRLGRPEEGHQMAQDAHILARRFYPGSSLYQDATGFLANSFGYLDEFGSEEELLRELIQITLTTSGPKHSDAINIILNLCTSMNDTKKYSESEELLRVALELSCNATDISDREQCMTRYKLGELLYNQDRYADSEALLRETAKMSEKLLGIEHDNTICCKILLCQVLVHRKLLSESHDIPLEIIEVQVKKLGEIRGSTIRAMADLSVVLIEMRNMDEAYKWMKQALRYCVETGGIQSDRAEQFFEDLSSINEVEEQHELILDLYERIRIKITWIDVVHWDRLLSALSPQPCILLLDSYRKSSCPSAPVTDTGYLHDEPIL</sequence>
<dbReference type="InterPro" id="IPR025676">
    <property type="entry name" value="Clr5_dom"/>
</dbReference>